<keyword evidence="2" id="KW-1185">Reference proteome</keyword>
<accession>A0A061G5V5</accession>
<evidence type="ECO:0000313" key="1">
    <source>
        <dbReference type="EMBL" id="EOY25195.1"/>
    </source>
</evidence>
<dbReference type="Proteomes" id="UP000026915">
    <property type="component" value="Chromosome 3"/>
</dbReference>
<dbReference type="InParanoid" id="A0A061G5V5"/>
<reference evidence="1 2" key="1">
    <citation type="journal article" date="2013" name="Genome Biol.">
        <title>The genome sequence of the most widely cultivated cacao type and its use to identify candidate genes regulating pod color.</title>
        <authorList>
            <person name="Motamayor J.C."/>
            <person name="Mockaitis K."/>
            <person name="Schmutz J."/>
            <person name="Haiminen N."/>
            <person name="Iii D.L."/>
            <person name="Cornejo O."/>
            <person name="Findley S.D."/>
            <person name="Zheng P."/>
            <person name="Utro F."/>
            <person name="Royaert S."/>
            <person name="Saski C."/>
            <person name="Jenkins J."/>
            <person name="Podicheti R."/>
            <person name="Zhao M."/>
            <person name="Scheffler B.E."/>
            <person name="Stack J.C."/>
            <person name="Feltus F.A."/>
            <person name="Mustiga G.M."/>
            <person name="Amores F."/>
            <person name="Phillips W."/>
            <person name="Marelli J.P."/>
            <person name="May G.D."/>
            <person name="Shapiro H."/>
            <person name="Ma J."/>
            <person name="Bustamante C.D."/>
            <person name="Schnell R.J."/>
            <person name="Main D."/>
            <person name="Gilbert D."/>
            <person name="Parida L."/>
            <person name="Kuhn D.N."/>
        </authorList>
    </citation>
    <scope>NUCLEOTIDE SEQUENCE [LARGE SCALE GENOMIC DNA]</scope>
    <source>
        <strain evidence="2">cv. Matina 1-6</strain>
    </source>
</reference>
<sequence>MLLVIFQSPPEFVNPKTSKGYKTGSFQICRISARQGDITGETMVEIYGKLHPHFHKKECMVQKLELYNNDMLFSFQPLFPLLKRPLMGSTRAELLPGFTIRQTKLC</sequence>
<dbReference type="Gramene" id="EOY25195">
    <property type="protein sequence ID" value="EOY25195"/>
    <property type="gene ID" value="TCM_016590"/>
</dbReference>
<dbReference type="AlphaFoldDB" id="A0A061G5V5"/>
<gene>
    <name evidence="1" type="ORF">TCM_016590</name>
</gene>
<dbReference type="EMBL" id="CM001881">
    <property type="protein sequence ID" value="EOY25195.1"/>
    <property type="molecule type" value="Genomic_DNA"/>
</dbReference>
<evidence type="ECO:0000313" key="2">
    <source>
        <dbReference type="Proteomes" id="UP000026915"/>
    </source>
</evidence>
<name>A0A061G5V5_THECC</name>
<organism evidence="1 2">
    <name type="scientific">Theobroma cacao</name>
    <name type="common">Cacao</name>
    <name type="synonym">Cocoa</name>
    <dbReference type="NCBI Taxonomy" id="3641"/>
    <lineage>
        <taxon>Eukaryota</taxon>
        <taxon>Viridiplantae</taxon>
        <taxon>Streptophyta</taxon>
        <taxon>Embryophyta</taxon>
        <taxon>Tracheophyta</taxon>
        <taxon>Spermatophyta</taxon>
        <taxon>Magnoliopsida</taxon>
        <taxon>eudicotyledons</taxon>
        <taxon>Gunneridae</taxon>
        <taxon>Pentapetalae</taxon>
        <taxon>rosids</taxon>
        <taxon>malvids</taxon>
        <taxon>Malvales</taxon>
        <taxon>Malvaceae</taxon>
        <taxon>Byttnerioideae</taxon>
        <taxon>Theobroma</taxon>
    </lineage>
</organism>
<protein>
    <submittedName>
        <fullName evidence="1">Uncharacterized protein</fullName>
    </submittedName>
</protein>
<dbReference type="HOGENOM" id="CLU_2228062_0_0_1"/>
<proteinExistence type="predicted"/>